<comment type="caution">
    <text evidence="1">The sequence shown here is derived from an EMBL/GenBank/DDBJ whole genome shotgun (WGS) entry which is preliminary data.</text>
</comment>
<dbReference type="Proteomes" id="UP001151532">
    <property type="component" value="Chromosome 6"/>
</dbReference>
<accession>A0A9Q0Q0W3</accession>
<evidence type="ECO:0000313" key="2">
    <source>
        <dbReference type="Proteomes" id="UP001151532"/>
    </source>
</evidence>
<evidence type="ECO:0000313" key="1">
    <source>
        <dbReference type="EMBL" id="KAJ6697901.1"/>
    </source>
</evidence>
<dbReference type="EMBL" id="JAPFFK010000017">
    <property type="protein sequence ID" value="KAJ6697901.1"/>
    <property type="molecule type" value="Genomic_DNA"/>
</dbReference>
<reference evidence="1" key="2">
    <citation type="journal article" date="2023" name="Int. J. Mol. Sci.">
        <title>De Novo Assembly and Annotation of 11 Diverse Shrub Willow (Salix) Genomes Reveals Novel Gene Organization in Sex-Linked Regions.</title>
        <authorList>
            <person name="Hyden B."/>
            <person name="Feng K."/>
            <person name="Yates T.B."/>
            <person name="Jawdy S."/>
            <person name="Cereghino C."/>
            <person name="Smart L.B."/>
            <person name="Muchero W."/>
        </authorList>
    </citation>
    <scope>NUCLEOTIDE SEQUENCE</scope>
    <source>
        <tissue evidence="1">Shoot tip</tissue>
    </source>
</reference>
<reference evidence="1" key="1">
    <citation type="submission" date="2022-11" db="EMBL/GenBank/DDBJ databases">
        <authorList>
            <person name="Hyden B.L."/>
            <person name="Feng K."/>
            <person name="Yates T."/>
            <person name="Jawdy S."/>
            <person name="Smart L.B."/>
            <person name="Muchero W."/>
        </authorList>
    </citation>
    <scope>NUCLEOTIDE SEQUENCE</scope>
    <source>
        <tissue evidence="1">Shoot tip</tissue>
    </source>
</reference>
<protein>
    <submittedName>
        <fullName evidence="1">Uncharacterized protein</fullName>
    </submittedName>
</protein>
<gene>
    <name evidence="1" type="ORF">OIU79_011455</name>
</gene>
<proteinExistence type="predicted"/>
<keyword evidence="2" id="KW-1185">Reference proteome</keyword>
<dbReference type="OrthoDB" id="16820at2759"/>
<organism evidence="1 2">
    <name type="scientific">Salix purpurea</name>
    <name type="common">Purple osier willow</name>
    <dbReference type="NCBI Taxonomy" id="77065"/>
    <lineage>
        <taxon>Eukaryota</taxon>
        <taxon>Viridiplantae</taxon>
        <taxon>Streptophyta</taxon>
        <taxon>Embryophyta</taxon>
        <taxon>Tracheophyta</taxon>
        <taxon>Spermatophyta</taxon>
        <taxon>Magnoliopsida</taxon>
        <taxon>eudicotyledons</taxon>
        <taxon>Gunneridae</taxon>
        <taxon>Pentapetalae</taxon>
        <taxon>rosids</taxon>
        <taxon>fabids</taxon>
        <taxon>Malpighiales</taxon>
        <taxon>Salicaceae</taxon>
        <taxon>Saliceae</taxon>
        <taxon>Salix</taxon>
    </lineage>
</organism>
<sequence>MDRASALKEYQCIRLPVTSKKVLHPPPVDRRSRGFALPGHRLFDPMTASAEESEELQTETHAFLRQCSFCQLIDVVLLVIRRTPLSAGRKLLGSHALFISLFISSELRV</sequence>
<dbReference type="AlphaFoldDB" id="A0A9Q0Q0W3"/>
<name>A0A9Q0Q0W3_SALPP</name>